<dbReference type="RefSeq" id="WP_147927346.1">
    <property type="nucleotide sequence ID" value="NZ_VKAC01000009.1"/>
</dbReference>
<dbReference type="InterPro" id="IPR006015">
    <property type="entry name" value="Universal_stress_UspA"/>
</dbReference>
<organism evidence="3 4">
    <name type="scientific">Quadrisphaera setariae</name>
    <dbReference type="NCBI Taxonomy" id="2593304"/>
    <lineage>
        <taxon>Bacteria</taxon>
        <taxon>Bacillati</taxon>
        <taxon>Actinomycetota</taxon>
        <taxon>Actinomycetes</taxon>
        <taxon>Kineosporiales</taxon>
        <taxon>Kineosporiaceae</taxon>
        <taxon>Quadrisphaera</taxon>
    </lineage>
</organism>
<sequence length="153" mass="15831">MSTKVVVATDGSLESLQAARALPMLLDEAEVAELLVVAVLSPTAAVPFRDEIGGRGSAASPDPTAPSYRQEAESAVAVVAEAFAAWPGRVRTQVRSGSAAAEIVEAAEEFQADLIVVASGSKGLTKTVLLGSTAMRVQHSAPCSVLVWRPTRC</sequence>
<dbReference type="Pfam" id="PF00582">
    <property type="entry name" value="Usp"/>
    <property type="match status" value="1"/>
</dbReference>
<evidence type="ECO:0000313" key="3">
    <source>
        <dbReference type="EMBL" id="TXR55340.1"/>
    </source>
</evidence>
<dbReference type="AlphaFoldDB" id="A0A5C8ZEV9"/>
<dbReference type="OrthoDB" id="5121879at2"/>
<dbReference type="InterPro" id="IPR006016">
    <property type="entry name" value="UspA"/>
</dbReference>
<dbReference type="PRINTS" id="PR01438">
    <property type="entry name" value="UNVRSLSTRESS"/>
</dbReference>
<dbReference type="CDD" id="cd00293">
    <property type="entry name" value="USP-like"/>
    <property type="match status" value="1"/>
</dbReference>
<reference evidence="3 4" key="1">
    <citation type="submission" date="2019-07" db="EMBL/GenBank/DDBJ databases">
        <title>Quadrisphaera sp. strain DD2A genome sequencing and assembly.</title>
        <authorList>
            <person name="Kim I."/>
        </authorList>
    </citation>
    <scope>NUCLEOTIDE SEQUENCE [LARGE SCALE GENOMIC DNA]</scope>
    <source>
        <strain evidence="3 4">DD2A</strain>
    </source>
</reference>
<dbReference type="SUPFAM" id="SSF52402">
    <property type="entry name" value="Adenine nucleotide alpha hydrolases-like"/>
    <property type="match status" value="1"/>
</dbReference>
<proteinExistence type="inferred from homology"/>
<evidence type="ECO:0000256" key="1">
    <source>
        <dbReference type="ARBA" id="ARBA00008791"/>
    </source>
</evidence>
<dbReference type="EMBL" id="VKAC01000009">
    <property type="protein sequence ID" value="TXR55340.1"/>
    <property type="molecule type" value="Genomic_DNA"/>
</dbReference>
<dbReference type="Gene3D" id="3.40.50.620">
    <property type="entry name" value="HUPs"/>
    <property type="match status" value="1"/>
</dbReference>
<name>A0A5C8ZEV9_9ACTN</name>
<evidence type="ECO:0000313" key="4">
    <source>
        <dbReference type="Proteomes" id="UP000321234"/>
    </source>
</evidence>
<dbReference type="PANTHER" id="PTHR31964">
    <property type="entry name" value="ADENINE NUCLEOTIDE ALPHA HYDROLASES-LIKE SUPERFAMILY PROTEIN"/>
    <property type="match status" value="1"/>
</dbReference>
<keyword evidence="4" id="KW-1185">Reference proteome</keyword>
<dbReference type="PANTHER" id="PTHR31964:SF113">
    <property type="entry name" value="USPA DOMAIN-CONTAINING PROTEIN"/>
    <property type="match status" value="1"/>
</dbReference>
<dbReference type="InterPro" id="IPR014729">
    <property type="entry name" value="Rossmann-like_a/b/a_fold"/>
</dbReference>
<evidence type="ECO:0000259" key="2">
    <source>
        <dbReference type="Pfam" id="PF00582"/>
    </source>
</evidence>
<comment type="caution">
    <text evidence="3">The sequence shown here is derived from an EMBL/GenBank/DDBJ whole genome shotgun (WGS) entry which is preliminary data.</text>
</comment>
<feature type="domain" description="UspA" evidence="2">
    <location>
        <begin position="1"/>
        <end position="148"/>
    </location>
</feature>
<dbReference type="Proteomes" id="UP000321234">
    <property type="component" value="Unassembled WGS sequence"/>
</dbReference>
<protein>
    <submittedName>
        <fullName evidence="3">Universal stress protein</fullName>
    </submittedName>
</protein>
<comment type="similarity">
    <text evidence="1">Belongs to the universal stress protein A family.</text>
</comment>
<gene>
    <name evidence="3" type="ORF">FMM08_15880</name>
</gene>
<accession>A0A5C8ZEV9</accession>